<sequence length="225" mass="25817">MTLGLRAGPFSAGAHLGPDFSSCHPGSPWLQNYSLEIREYGMYSAMYDYYDLIPYWYPCSSFYDTRIYPISYHSLWRPWTYHSLRIDLAYYLDPWAYYPGHRHFAHLPRYSYGSTHLAVMGPNLRQSGIGYKEVPLNQSSRTAARRRPSEMSRSAPPMTETTNSVKRLERPQLGRGGQRSQRRKVRQSDPAPSTQSSPSTVRRSQPRAQTFPTRNPPSPDMTGSP</sequence>
<name>A0A382FYP5_9ZZZZ</name>
<feature type="region of interest" description="Disordered" evidence="1">
    <location>
        <begin position="130"/>
        <end position="225"/>
    </location>
</feature>
<protein>
    <submittedName>
        <fullName evidence="2">Uncharacterized protein</fullName>
    </submittedName>
</protein>
<dbReference type="AlphaFoldDB" id="A0A382FYP5"/>
<dbReference type="EMBL" id="UINC01052423">
    <property type="protein sequence ID" value="SVB67742.1"/>
    <property type="molecule type" value="Genomic_DNA"/>
</dbReference>
<organism evidence="2">
    <name type="scientific">marine metagenome</name>
    <dbReference type="NCBI Taxonomy" id="408172"/>
    <lineage>
        <taxon>unclassified sequences</taxon>
        <taxon>metagenomes</taxon>
        <taxon>ecological metagenomes</taxon>
    </lineage>
</organism>
<reference evidence="2" key="1">
    <citation type="submission" date="2018-05" db="EMBL/GenBank/DDBJ databases">
        <authorList>
            <person name="Lanie J.A."/>
            <person name="Ng W.-L."/>
            <person name="Kazmierczak K.M."/>
            <person name="Andrzejewski T.M."/>
            <person name="Davidsen T.M."/>
            <person name="Wayne K.J."/>
            <person name="Tettelin H."/>
            <person name="Glass J.I."/>
            <person name="Rusch D."/>
            <person name="Podicherti R."/>
            <person name="Tsui H.-C.T."/>
            <person name="Winkler M.E."/>
        </authorList>
    </citation>
    <scope>NUCLEOTIDE SEQUENCE</scope>
</reference>
<gene>
    <name evidence="2" type="ORF">METZ01_LOCUS220596</name>
</gene>
<evidence type="ECO:0000256" key="1">
    <source>
        <dbReference type="SAM" id="MobiDB-lite"/>
    </source>
</evidence>
<feature type="compositionally biased region" description="Polar residues" evidence="1">
    <location>
        <begin position="190"/>
        <end position="213"/>
    </location>
</feature>
<proteinExistence type="predicted"/>
<evidence type="ECO:0000313" key="2">
    <source>
        <dbReference type="EMBL" id="SVB67742.1"/>
    </source>
</evidence>
<feature type="non-terminal residue" evidence="2">
    <location>
        <position position="225"/>
    </location>
</feature>
<accession>A0A382FYP5</accession>